<name>A0A158K2X4_9BURK</name>
<keyword evidence="2" id="KW-1185">Reference proteome</keyword>
<dbReference type="OrthoDB" id="9130172at2"/>
<comment type="caution">
    <text evidence="1">The sequence shown here is derived from an EMBL/GenBank/DDBJ whole genome shotgun (WGS) entry which is preliminary data.</text>
</comment>
<dbReference type="Proteomes" id="UP000055019">
    <property type="component" value="Unassembled WGS sequence"/>
</dbReference>
<dbReference type="EMBL" id="FCOM02000024">
    <property type="protein sequence ID" value="SAL75476.1"/>
    <property type="molecule type" value="Genomic_DNA"/>
</dbReference>
<dbReference type="RefSeq" id="WP_061149217.1">
    <property type="nucleotide sequence ID" value="NZ_FCOM02000024.1"/>
</dbReference>
<reference evidence="1" key="1">
    <citation type="submission" date="2016-01" db="EMBL/GenBank/DDBJ databases">
        <authorList>
            <person name="Peeters C."/>
        </authorList>
    </citation>
    <scope>NUCLEOTIDE SEQUENCE [LARGE SCALE GENOMIC DNA]</scope>
    <source>
        <strain evidence="1">LMG 29317</strain>
    </source>
</reference>
<evidence type="ECO:0000313" key="2">
    <source>
        <dbReference type="Proteomes" id="UP000055019"/>
    </source>
</evidence>
<protein>
    <submittedName>
        <fullName evidence="1">Uncharacterized protein</fullName>
    </submittedName>
</protein>
<organism evidence="1 2">
    <name type="scientific">Caballeronia arvi</name>
    <dbReference type="NCBI Taxonomy" id="1777135"/>
    <lineage>
        <taxon>Bacteria</taxon>
        <taxon>Pseudomonadati</taxon>
        <taxon>Pseudomonadota</taxon>
        <taxon>Betaproteobacteria</taxon>
        <taxon>Burkholderiales</taxon>
        <taxon>Burkholderiaceae</taxon>
        <taxon>Caballeronia</taxon>
    </lineage>
</organism>
<gene>
    <name evidence="1" type="ORF">AWB74_04827</name>
</gene>
<evidence type="ECO:0000313" key="1">
    <source>
        <dbReference type="EMBL" id="SAL75476.1"/>
    </source>
</evidence>
<sequence length="183" mass="20131">MSITLNDLLEWRDRLPDASGEEAHMVNALIARREADLRSRIADSIAMASQRENWKLQRCAAIARRVEQASVAQLELVHTFFHNRSEGRLDIETPAVLSEFFAQERAPVQAPVTVMAAAAPPSPVAHLHGAMGRLESSIATTPGVACGIQGIRIMRMVALMSKARSAQIAKMRMTGAQAYYRHS</sequence>
<accession>A0A158K2X4</accession>
<dbReference type="AlphaFoldDB" id="A0A158K2X4"/>
<proteinExistence type="predicted"/>